<evidence type="ECO:0000256" key="1">
    <source>
        <dbReference type="SAM" id="MobiDB-lite"/>
    </source>
</evidence>
<keyword evidence="2" id="KW-0472">Membrane</keyword>
<proteinExistence type="predicted"/>
<keyword evidence="3" id="KW-0732">Signal</keyword>
<accession>A0A914PE93</accession>
<evidence type="ECO:0000313" key="5">
    <source>
        <dbReference type="WBParaSite" id="PDA_v2.g16506.t1"/>
    </source>
</evidence>
<name>A0A914PE93_9BILA</name>
<keyword evidence="2" id="KW-1133">Transmembrane helix</keyword>
<keyword evidence="2" id="KW-0812">Transmembrane</keyword>
<dbReference type="Proteomes" id="UP000887578">
    <property type="component" value="Unplaced"/>
</dbReference>
<evidence type="ECO:0000256" key="2">
    <source>
        <dbReference type="SAM" id="Phobius"/>
    </source>
</evidence>
<evidence type="ECO:0000256" key="3">
    <source>
        <dbReference type="SAM" id="SignalP"/>
    </source>
</evidence>
<protein>
    <submittedName>
        <fullName evidence="5">Uncharacterized protein</fullName>
    </submittedName>
</protein>
<feature type="transmembrane region" description="Helical" evidence="2">
    <location>
        <begin position="428"/>
        <end position="451"/>
    </location>
</feature>
<feature type="region of interest" description="Disordered" evidence="1">
    <location>
        <begin position="460"/>
        <end position="522"/>
    </location>
</feature>
<organism evidence="4 5">
    <name type="scientific">Panagrolaimus davidi</name>
    <dbReference type="NCBI Taxonomy" id="227884"/>
    <lineage>
        <taxon>Eukaryota</taxon>
        <taxon>Metazoa</taxon>
        <taxon>Ecdysozoa</taxon>
        <taxon>Nematoda</taxon>
        <taxon>Chromadorea</taxon>
        <taxon>Rhabditida</taxon>
        <taxon>Tylenchina</taxon>
        <taxon>Panagrolaimomorpha</taxon>
        <taxon>Panagrolaimoidea</taxon>
        <taxon>Panagrolaimidae</taxon>
        <taxon>Panagrolaimus</taxon>
    </lineage>
</organism>
<feature type="signal peptide" evidence="3">
    <location>
        <begin position="1"/>
        <end position="16"/>
    </location>
</feature>
<evidence type="ECO:0000313" key="4">
    <source>
        <dbReference type="Proteomes" id="UP000887578"/>
    </source>
</evidence>
<dbReference type="WBParaSite" id="PDA_v2.g16506.t1">
    <property type="protein sequence ID" value="PDA_v2.g16506.t1"/>
    <property type="gene ID" value="PDA_v2.g16506"/>
</dbReference>
<sequence>MKQFCLLLLFIVGLSAIVYHGDRRHWTIVDADGKTNVALHLLDEHVDLIFPSNKTFAQIASDMKLYSPIGNVQCQDTANTLGFTLLFDDRNHIRGEIKMALTGDGQKVKVYLYEKCGVTELPGVTITAIIEGAAQPLENNGRTCFLHADPFQQYGSDATRSSMKLQVTPGNFGCQVFLILPNYMHIKDVELKEPTTLSLNATYAGENETFWWKKDNDAMLQPAVKFVGKNVKIDILNSAKTDPYYFRVGTVQPIPALNFVFGPNCHGSTFDIYVNLRDSLECKFTIHLTQTGFRFSTNTSSTFISADPSPISLVLVYTNQHVFVKINAPLSISSFPACAEDRWFAADQFVIQVEHVEKTVDCKKAEIWIHKSDFVKDIEVLVDKSRFISKIATTTSTMESGNTTIIDNSTVASSTKKGDEAESAGFQWWWILIPILVIVAGVAIAVAIICIQRRRRNKIPKRKIQHVSKSTESEEIPSQKPKSVEKEKPIDPGSDSIKSKIPASAPLPKSKVYGQKKKPSIG</sequence>
<feature type="chain" id="PRO_5036872148" evidence="3">
    <location>
        <begin position="17"/>
        <end position="522"/>
    </location>
</feature>
<reference evidence="5" key="1">
    <citation type="submission" date="2022-11" db="UniProtKB">
        <authorList>
            <consortium name="WormBaseParasite"/>
        </authorList>
    </citation>
    <scope>IDENTIFICATION</scope>
</reference>
<keyword evidence="4" id="KW-1185">Reference proteome</keyword>
<dbReference type="AlphaFoldDB" id="A0A914PE93"/>